<keyword evidence="2" id="KW-0812">Transmembrane</keyword>
<keyword evidence="2" id="KW-1133">Transmembrane helix</keyword>
<organism evidence="4 5">
    <name type="scientific">Limnofasciculus baicalensis BBK-W-15</name>
    <dbReference type="NCBI Taxonomy" id="2699891"/>
    <lineage>
        <taxon>Bacteria</taxon>
        <taxon>Bacillati</taxon>
        <taxon>Cyanobacteriota</taxon>
        <taxon>Cyanophyceae</taxon>
        <taxon>Coleofasciculales</taxon>
        <taxon>Coleofasciculaceae</taxon>
        <taxon>Limnofasciculus</taxon>
        <taxon>Limnofasciculus baicalensis</taxon>
    </lineage>
</organism>
<accession>A0AAE3GQ74</accession>
<dbReference type="GO" id="GO:0006508">
    <property type="term" value="P:proteolysis"/>
    <property type="evidence" value="ECO:0007669"/>
    <property type="project" value="InterPro"/>
</dbReference>
<keyword evidence="2" id="KW-0472">Membrane</keyword>
<reference evidence="4" key="1">
    <citation type="submission" date="2022-06" db="EMBL/GenBank/DDBJ databases">
        <title>New cyanobacteria of genus Symplocastrum in benthos of Lake Baikal.</title>
        <authorList>
            <person name="Sorokovikova E."/>
            <person name="Tikhonova I."/>
            <person name="Krasnopeev A."/>
            <person name="Evseev P."/>
            <person name="Gladkikh A."/>
            <person name="Belykh O."/>
        </authorList>
    </citation>
    <scope>NUCLEOTIDE SEQUENCE</scope>
    <source>
        <strain evidence="4">BBK-W-15</strain>
    </source>
</reference>
<feature type="region of interest" description="Disordered" evidence="1">
    <location>
        <begin position="529"/>
        <end position="560"/>
    </location>
</feature>
<dbReference type="GO" id="GO:0004197">
    <property type="term" value="F:cysteine-type endopeptidase activity"/>
    <property type="evidence" value="ECO:0007669"/>
    <property type="project" value="InterPro"/>
</dbReference>
<dbReference type="InterPro" id="IPR018247">
    <property type="entry name" value="EF_Hand_1_Ca_BS"/>
</dbReference>
<evidence type="ECO:0000313" key="5">
    <source>
        <dbReference type="Proteomes" id="UP001204953"/>
    </source>
</evidence>
<evidence type="ECO:0000256" key="2">
    <source>
        <dbReference type="SAM" id="Phobius"/>
    </source>
</evidence>
<dbReference type="Proteomes" id="UP001204953">
    <property type="component" value="Unassembled WGS sequence"/>
</dbReference>
<feature type="domain" description="Peptidase C14 caspase" evidence="3">
    <location>
        <begin position="2"/>
        <end position="243"/>
    </location>
</feature>
<dbReference type="SUPFAM" id="SSF52129">
    <property type="entry name" value="Caspase-like"/>
    <property type="match status" value="1"/>
</dbReference>
<proteinExistence type="predicted"/>
<feature type="compositionally biased region" description="Polar residues" evidence="1">
    <location>
        <begin position="435"/>
        <end position="447"/>
    </location>
</feature>
<evidence type="ECO:0000259" key="3">
    <source>
        <dbReference type="Pfam" id="PF00656"/>
    </source>
</evidence>
<feature type="compositionally biased region" description="Polar residues" evidence="1">
    <location>
        <begin position="473"/>
        <end position="488"/>
    </location>
</feature>
<dbReference type="RefSeq" id="WP_254010927.1">
    <property type="nucleotide sequence ID" value="NZ_JAMZMM010000040.1"/>
</dbReference>
<dbReference type="Pfam" id="PF00656">
    <property type="entry name" value="Peptidase_C14"/>
    <property type="match status" value="1"/>
</dbReference>
<sequence length="668" mass="74178">MKVALLIGVSEYGYGLQPLPEAGKDIEAIEGVLESSEMGGFDEVKTLINPNPPAMREAIQSLFADLNKNDVVLLFFSGNRVKDNSGQLYLATGITATLITERTPQGELVKATAVPVSFVRDIANNCPCQNQVAILNWYFNLVLNQDLTPENNSTEDDINTQLSGERLAILTSSIYSQSSLERDNPDISVYTRYLVEGIEKGAADRDRDGWISAEDLHEYVKRRVTEAAPAWMPEFYFSHNRQKIILTQVQIAGQNIRYRQEVERWASRGGIAQLGRGILDKLAISLQLNPEDCRAIEAEVMKPHREYHKKLDRYEAAFTTAIENSEVIDTETGEKLQYLRQSLGLRNEDIEPIEERVTLRINRNSISETDRPISSDSVREEKERAIAEAVSNDPAEEEENQIPQLPENSDGNIIAIIQPIIPLPLVSFPPEDEGNQGTQSDIENQPNSISLTPAFLPWYIQPAPEPRIKPTSRIDSSSQITDFPSNSPAASNLSKKILQFSIVIGGILASLFIAISFANRAPITPQKKPVNLAPSSNYLSPTSSPQVAETQEVSTTSLSPSPIRKGCWVIVNGNIRSEPASFRENVIQFTKDELLITGKQTQGGWIQVKFADGSLGWAHRDAIQNDTEMDICILRDGVKIKLVDDIIPPPVKIPSDTLSPDIIRKSRI</sequence>
<dbReference type="InterPro" id="IPR029030">
    <property type="entry name" value="Caspase-like_dom_sf"/>
</dbReference>
<evidence type="ECO:0000256" key="1">
    <source>
        <dbReference type="SAM" id="MobiDB-lite"/>
    </source>
</evidence>
<feature type="region of interest" description="Disordered" evidence="1">
    <location>
        <begin position="469"/>
        <end position="488"/>
    </location>
</feature>
<keyword evidence="5" id="KW-1185">Reference proteome</keyword>
<protein>
    <submittedName>
        <fullName evidence="4">Caspase family protein</fullName>
    </submittedName>
</protein>
<dbReference type="InterPro" id="IPR011600">
    <property type="entry name" value="Pept_C14_caspase"/>
</dbReference>
<dbReference type="Pfam" id="PF06347">
    <property type="entry name" value="SH3_4"/>
    <property type="match status" value="1"/>
</dbReference>
<feature type="region of interest" description="Disordered" evidence="1">
    <location>
        <begin position="427"/>
        <end position="447"/>
    </location>
</feature>
<dbReference type="EMBL" id="JAMZMM010000040">
    <property type="protein sequence ID" value="MCP2728124.1"/>
    <property type="molecule type" value="Genomic_DNA"/>
</dbReference>
<gene>
    <name evidence="4" type="ORF">NJ959_06495</name>
</gene>
<feature type="compositionally biased region" description="Polar residues" evidence="1">
    <location>
        <begin position="533"/>
        <end position="560"/>
    </location>
</feature>
<dbReference type="PROSITE" id="PS00018">
    <property type="entry name" value="EF_HAND_1"/>
    <property type="match status" value="1"/>
</dbReference>
<evidence type="ECO:0000313" key="4">
    <source>
        <dbReference type="EMBL" id="MCP2728124.1"/>
    </source>
</evidence>
<comment type="caution">
    <text evidence="4">The sequence shown here is derived from an EMBL/GenBank/DDBJ whole genome shotgun (WGS) entry which is preliminary data.</text>
</comment>
<dbReference type="InterPro" id="IPR010466">
    <property type="entry name" value="DUF1058"/>
</dbReference>
<feature type="transmembrane region" description="Helical" evidence="2">
    <location>
        <begin position="497"/>
        <end position="518"/>
    </location>
</feature>
<dbReference type="Gene3D" id="3.40.50.1460">
    <property type="match status" value="1"/>
</dbReference>
<dbReference type="AlphaFoldDB" id="A0AAE3GQ74"/>
<name>A0AAE3GQ74_9CYAN</name>